<name>A0AAD6NL25_DREDA</name>
<evidence type="ECO:0000256" key="6">
    <source>
        <dbReference type="SAM" id="MobiDB-lite"/>
    </source>
</evidence>
<dbReference type="GO" id="GO:0006607">
    <property type="term" value="P:NLS-bearing protein import into nucleus"/>
    <property type="evidence" value="ECO:0007669"/>
    <property type="project" value="TreeGrafter"/>
</dbReference>
<dbReference type="Pfam" id="PF13874">
    <property type="entry name" value="Nup54"/>
    <property type="match status" value="1"/>
</dbReference>
<keyword evidence="5" id="KW-0175">Coiled coil</keyword>
<dbReference type="Gene3D" id="1.20.5.490">
    <property type="entry name" value="Single helix bin"/>
    <property type="match status" value="1"/>
</dbReference>
<comment type="caution">
    <text evidence="9">The sequence shown here is derived from an EMBL/GenBank/DDBJ whole genome shotgun (WGS) entry which is preliminary data.</text>
</comment>
<feature type="coiled-coil region" evidence="5">
    <location>
        <begin position="567"/>
        <end position="634"/>
    </location>
</feature>
<evidence type="ECO:0000313" key="9">
    <source>
        <dbReference type="EMBL" id="KAJ6262177.1"/>
    </source>
</evidence>
<comment type="subcellular location">
    <subcellularLocation>
        <location evidence="1">Nucleus</location>
        <location evidence="1">Nuclear pore complex</location>
    </subcellularLocation>
</comment>
<evidence type="ECO:0000256" key="5">
    <source>
        <dbReference type="SAM" id="Coils"/>
    </source>
</evidence>
<sequence>MRLELASAGRLIFALHVIIVVRPAAGADKEGGGEQRRGRGAYLVDFGDVIGQRDGVHQDMLVEAIQGTEDGIVYRGSRLLLMAAGGLREQNASATTFLAHRFHERRCIIRAGSCLPRPLILPVAVVTGCTGAHRLCDDSPRRRVSRIHELDTQSASSNFTSKDPKLRVNKRREIMSLFGQQPIPPMAPSQGHISGGVQGPSPFLPPPNVNPAASAGTGLFGQQQQQQQQQQSAARPGGIFGQSAANTGAAGGGIFGQSTNTNPGGVFGQNTANTGPSGGVFGQPAASTGAPLFGQPQQQQPGSSIFGQQQQQQPGGSVFGQPQQQLPSMSLFGQNQQQQQQQQQQMQQMQQMQQQQIGGGSMFGGGLQQSGFGRTVNPLQQSQAQTPASLVSGQIQRIWEAWNVGDPGCQFQTYLYNQADNEVIANSYEPGPGEDKIKFDAAMRKRPNPKAVPVLVRGFNDLQHRMQQQENQIKVYRATLHGINNRLVELSRNHDLKTTIKLAEAVSRHQQLAHRTLSLSAKVQVLKNRGYALQPEEEQLRKRLEALMKTVSDPGVNGRMNEIWARMQIINQKAKQMEHEINEMSVTVDPEQIQKMAAVLQTHEKGIKGLREELQRLEEAFDKWEQEKQAMKDRQFGR</sequence>
<feature type="coiled-coil region" evidence="5">
    <location>
        <begin position="459"/>
        <end position="486"/>
    </location>
</feature>
<proteinExistence type="predicted"/>
<keyword evidence="2" id="KW-0813">Transport</keyword>
<dbReference type="EMBL" id="JAQGDS010000003">
    <property type="protein sequence ID" value="KAJ6262177.1"/>
    <property type="molecule type" value="Genomic_DNA"/>
</dbReference>
<dbReference type="GO" id="GO:0006999">
    <property type="term" value="P:nuclear pore organization"/>
    <property type="evidence" value="ECO:0007669"/>
    <property type="project" value="TreeGrafter"/>
</dbReference>
<feature type="domain" description="Nucleoporin Nup54 alpha-helical" evidence="8">
    <location>
        <begin position="431"/>
        <end position="567"/>
    </location>
</feature>
<keyword evidence="4" id="KW-0539">Nucleus</keyword>
<dbReference type="PANTHER" id="PTHR13000:SF0">
    <property type="entry name" value="NUCLEOPORIN P54"/>
    <property type="match status" value="1"/>
</dbReference>
<feature type="region of interest" description="Disordered" evidence="6">
    <location>
        <begin position="180"/>
        <end position="324"/>
    </location>
</feature>
<feature type="chain" id="PRO_5041940685" description="Nucleoporin Nup54 alpha-helical domain-containing protein" evidence="7">
    <location>
        <begin position="27"/>
        <end position="638"/>
    </location>
</feature>
<accession>A0AAD6NL25</accession>
<dbReference type="InterPro" id="IPR024864">
    <property type="entry name" value="Nup54/Nup57/Nup44"/>
</dbReference>
<evidence type="ECO:0000256" key="3">
    <source>
        <dbReference type="ARBA" id="ARBA00023132"/>
    </source>
</evidence>
<evidence type="ECO:0000256" key="4">
    <source>
        <dbReference type="ARBA" id="ARBA00023242"/>
    </source>
</evidence>
<evidence type="ECO:0000256" key="1">
    <source>
        <dbReference type="ARBA" id="ARBA00004567"/>
    </source>
</evidence>
<keyword evidence="3" id="KW-0653">Protein transport</keyword>
<gene>
    <name evidence="9" type="ORF">Dda_2982</name>
</gene>
<dbReference type="GO" id="GO:0044613">
    <property type="term" value="C:nuclear pore central transport channel"/>
    <property type="evidence" value="ECO:0007669"/>
    <property type="project" value="TreeGrafter"/>
</dbReference>
<evidence type="ECO:0000259" key="8">
    <source>
        <dbReference type="Pfam" id="PF13874"/>
    </source>
</evidence>
<keyword evidence="7" id="KW-0732">Signal</keyword>
<feature type="compositionally biased region" description="Polar residues" evidence="6">
    <location>
        <begin position="256"/>
        <end position="275"/>
    </location>
</feature>
<dbReference type="InterPro" id="IPR025574">
    <property type="entry name" value="Nucleoporin_FG_rpt"/>
</dbReference>
<evidence type="ECO:0000313" key="10">
    <source>
        <dbReference type="Proteomes" id="UP001221413"/>
    </source>
</evidence>
<organism evidence="9 10">
    <name type="scientific">Drechslerella dactyloides</name>
    <name type="common">Nematode-trapping fungus</name>
    <name type="synonym">Arthrobotrys dactyloides</name>
    <dbReference type="NCBI Taxonomy" id="74499"/>
    <lineage>
        <taxon>Eukaryota</taxon>
        <taxon>Fungi</taxon>
        <taxon>Dikarya</taxon>
        <taxon>Ascomycota</taxon>
        <taxon>Pezizomycotina</taxon>
        <taxon>Orbiliomycetes</taxon>
        <taxon>Orbiliales</taxon>
        <taxon>Orbiliaceae</taxon>
        <taxon>Drechslerella</taxon>
    </lineage>
</organism>
<feature type="compositionally biased region" description="Low complexity" evidence="6">
    <location>
        <begin position="293"/>
        <end position="324"/>
    </location>
</feature>
<protein>
    <recommendedName>
        <fullName evidence="8">Nucleoporin Nup54 alpha-helical domain-containing protein</fullName>
    </recommendedName>
</protein>
<reference evidence="9" key="1">
    <citation type="submission" date="2023-01" db="EMBL/GenBank/DDBJ databases">
        <title>The chitinases involved in constricting ring structure development in the nematode-trapping fungus Drechslerella dactyloides.</title>
        <authorList>
            <person name="Wang R."/>
            <person name="Zhang L."/>
            <person name="Tang P."/>
            <person name="Li S."/>
            <person name="Liang L."/>
        </authorList>
    </citation>
    <scope>NUCLEOTIDE SEQUENCE</scope>
    <source>
        <strain evidence="9">YMF1.00031</strain>
    </source>
</reference>
<feature type="signal peptide" evidence="7">
    <location>
        <begin position="1"/>
        <end position="26"/>
    </location>
</feature>
<dbReference type="GO" id="GO:0036228">
    <property type="term" value="P:protein localization to nuclear inner membrane"/>
    <property type="evidence" value="ECO:0007669"/>
    <property type="project" value="TreeGrafter"/>
</dbReference>
<keyword evidence="10" id="KW-1185">Reference proteome</keyword>
<dbReference type="InterPro" id="IPR025712">
    <property type="entry name" value="Nup54_alpha-helical_dom"/>
</dbReference>
<keyword evidence="3" id="KW-0509">mRNA transport</keyword>
<dbReference type="PANTHER" id="PTHR13000">
    <property type="entry name" value="NUCLEOPORIN P54"/>
    <property type="match status" value="1"/>
</dbReference>
<evidence type="ECO:0000256" key="7">
    <source>
        <dbReference type="SAM" id="SignalP"/>
    </source>
</evidence>
<feature type="compositionally biased region" description="Low complexity" evidence="6">
    <location>
        <begin position="222"/>
        <end position="231"/>
    </location>
</feature>
<dbReference type="GO" id="GO:0017056">
    <property type="term" value="F:structural constituent of nuclear pore"/>
    <property type="evidence" value="ECO:0007669"/>
    <property type="project" value="TreeGrafter"/>
</dbReference>
<evidence type="ECO:0000256" key="2">
    <source>
        <dbReference type="ARBA" id="ARBA00022448"/>
    </source>
</evidence>
<keyword evidence="3" id="KW-0906">Nuclear pore complex</keyword>
<keyword evidence="3" id="KW-0811">Translocation</keyword>
<dbReference type="Proteomes" id="UP001221413">
    <property type="component" value="Unassembled WGS sequence"/>
</dbReference>
<dbReference type="AlphaFoldDB" id="A0AAD6NL25"/>
<dbReference type="Pfam" id="PF13634">
    <property type="entry name" value="Nucleoporin_FG"/>
    <property type="match status" value="1"/>
</dbReference>